<dbReference type="SMART" id="SM00421">
    <property type="entry name" value="HTH_LUXR"/>
    <property type="match status" value="1"/>
</dbReference>
<dbReference type="SUPFAM" id="SSF52172">
    <property type="entry name" value="CheY-like"/>
    <property type="match status" value="1"/>
</dbReference>
<dbReference type="Gene3D" id="3.40.50.2300">
    <property type="match status" value="1"/>
</dbReference>
<evidence type="ECO:0000256" key="2">
    <source>
        <dbReference type="ARBA" id="ARBA00023125"/>
    </source>
</evidence>
<dbReference type="Proteomes" id="UP000239366">
    <property type="component" value="Unassembled WGS sequence"/>
</dbReference>
<dbReference type="InterPro" id="IPR016032">
    <property type="entry name" value="Sig_transdc_resp-reg_C-effctor"/>
</dbReference>
<organism evidence="6 7">
    <name type="scientific">Aureicoccus marinus</name>
    <dbReference type="NCBI Taxonomy" id="754435"/>
    <lineage>
        <taxon>Bacteria</taxon>
        <taxon>Pseudomonadati</taxon>
        <taxon>Bacteroidota</taxon>
        <taxon>Flavobacteriia</taxon>
        <taxon>Flavobacteriales</taxon>
        <taxon>Flavobacteriaceae</taxon>
        <taxon>Aureicoccus</taxon>
    </lineage>
</organism>
<name>A0A2S7T6E2_9FLAO</name>
<dbReference type="CDD" id="cd17535">
    <property type="entry name" value="REC_NarL-like"/>
    <property type="match status" value="1"/>
</dbReference>
<evidence type="ECO:0000256" key="3">
    <source>
        <dbReference type="PROSITE-ProRule" id="PRU00169"/>
    </source>
</evidence>
<evidence type="ECO:0000313" key="7">
    <source>
        <dbReference type="Proteomes" id="UP000239366"/>
    </source>
</evidence>
<dbReference type="InterPro" id="IPR011006">
    <property type="entry name" value="CheY-like_superfamily"/>
</dbReference>
<dbReference type="InterPro" id="IPR000792">
    <property type="entry name" value="Tscrpt_reg_LuxR_C"/>
</dbReference>
<keyword evidence="1 3" id="KW-0597">Phosphoprotein</keyword>
<feature type="domain" description="HTH luxR-type" evidence="4">
    <location>
        <begin position="147"/>
        <end position="212"/>
    </location>
</feature>
<dbReference type="SUPFAM" id="SSF46894">
    <property type="entry name" value="C-terminal effector domain of the bipartite response regulators"/>
    <property type="match status" value="1"/>
</dbReference>
<comment type="caution">
    <text evidence="6">The sequence shown here is derived from an EMBL/GenBank/DDBJ whole genome shotgun (WGS) entry which is preliminary data.</text>
</comment>
<dbReference type="InterPro" id="IPR036388">
    <property type="entry name" value="WH-like_DNA-bd_sf"/>
</dbReference>
<dbReference type="InterPro" id="IPR058245">
    <property type="entry name" value="NreC/VraR/RcsB-like_REC"/>
</dbReference>
<dbReference type="PROSITE" id="PS00622">
    <property type="entry name" value="HTH_LUXR_1"/>
    <property type="match status" value="1"/>
</dbReference>
<evidence type="ECO:0008006" key="8">
    <source>
        <dbReference type="Google" id="ProtNLM"/>
    </source>
</evidence>
<gene>
    <name evidence="6" type="ORF">BST99_04980</name>
</gene>
<dbReference type="PANTHER" id="PTHR43214">
    <property type="entry name" value="TWO-COMPONENT RESPONSE REGULATOR"/>
    <property type="match status" value="1"/>
</dbReference>
<evidence type="ECO:0000259" key="5">
    <source>
        <dbReference type="PROSITE" id="PS50110"/>
    </source>
</evidence>
<feature type="domain" description="Response regulatory" evidence="5">
    <location>
        <begin position="7"/>
        <end position="123"/>
    </location>
</feature>
<accession>A0A2S7T6E2</accession>
<proteinExistence type="predicted"/>
<dbReference type="Pfam" id="PF00072">
    <property type="entry name" value="Response_reg"/>
    <property type="match status" value="1"/>
</dbReference>
<keyword evidence="7" id="KW-1185">Reference proteome</keyword>
<dbReference type="GO" id="GO:0000160">
    <property type="term" value="P:phosphorelay signal transduction system"/>
    <property type="evidence" value="ECO:0007669"/>
    <property type="project" value="InterPro"/>
</dbReference>
<dbReference type="PROSITE" id="PS50110">
    <property type="entry name" value="RESPONSE_REGULATORY"/>
    <property type="match status" value="1"/>
</dbReference>
<dbReference type="RefSeq" id="WP_105000821.1">
    <property type="nucleotide sequence ID" value="NZ_MQVX01000001.1"/>
</dbReference>
<dbReference type="GO" id="GO:0006355">
    <property type="term" value="P:regulation of DNA-templated transcription"/>
    <property type="evidence" value="ECO:0007669"/>
    <property type="project" value="InterPro"/>
</dbReference>
<dbReference type="InterPro" id="IPR001789">
    <property type="entry name" value="Sig_transdc_resp-reg_receiver"/>
</dbReference>
<feature type="modified residue" description="4-aspartylphosphate" evidence="3">
    <location>
        <position position="58"/>
    </location>
</feature>
<dbReference type="PROSITE" id="PS50043">
    <property type="entry name" value="HTH_LUXR_2"/>
    <property type="match status" value="1"/>
</dbReference>
<dbReference type="Gene3D" id="1.10.10.10">
    <property type="entry name" value="Winged helix-like DNA-binding domain superfamily/Winged helix DNA-binding domain"/>
    <property type="match status" value="1"/>
</dbReference>
<protein>
    <recommendedName>
        <fullName evidence="8">DNA-binding response regulator</fullName>
    </recommendedName>
</protein>
<dbReference type="AlphaFoldDB" id="A0A2S7T6E2"/>
<reference evidence="7" key="1">
    <citation type="submission" date="2016-11" db="EMBL/GenBank/DDBJ databases">
        <title>Trade-off between light-utilization and light-protection in marine flavobacteria.</title>
        <authorList>
            <person name="Kumagai Y."/>
            <person name="Yoshizawa S."/>
            <person name="Kogure K."/>
        </authorList>
    </citation>
    <scope>NUCLEOTIDE SEQUENCE [LARGE SCALE GENOMIC DNA]</scope>
    <source>
        <strain evidence="7">SG-18</strain>
    </source>
</reference>
<evidence type="ECO:0000259" key="4">
    <source>
        <dbReference type="PROSITE" id="PS50043"/>
    </source>
</evidence>
<keyword evidence="2" id="KW-0238">DNA-binding</keyword>
<dbReference type="InterPro" id="IPR039420">
    <property type="entry name" value="WalR-like"/>
</dbReference>
<dbReference type="Pfam" id="PF00196">
    <property type="entry name" value="GerE"/>
    <property type="match status" value="1"/>
</dbReference>
<dbReference type="OrthoDB" id="1013073at2"/>
<evidence type="ECO:0000313" key="6">
    <source>
        <dbReference type="EMBL" id="PQJ15168.1"/>
    </source>
</evidence>
<dbReference type="GO" id="GO:0003677">
    <property type="term" value="F:DNA binding"/>
    <property type="evidence" value="ECO:0007669"/>
    <property type="project" value="UniProtKB-KW"/>
</dbReference>
<dbReference type="CDD" id="cd06170">
    <property type="entry name" value="LuxR_C_like"/>
    <property type="match status" value="1"/>
</dbReference>
<evidence type="ECO:0000256" key="1">
    <source>
        <dbReference type="ARBA" id="ARBA00022553"/>
    </source>
</evidence>
<sequence length="214" mass="24012">MNTNPKTVVLCEDHLIVSDGLSSLIHSFKGFQVIKAVSNYKALLDFFSKGLPDILVLDLNLPDKNGMEILREFRENGIEVPTLVLTMYNKSSIIQKSKSLGARGFLLKNCSSEDLEDALNHVVQSEKFYYGEGVRRALENSRGQADDFTKSVQLTPREKEIVICLCEGKKVPDIAEIMNISPLTVETHKKNIYKKLGVDSNVKLVNFAHENQLI</sequence>
<dbReference type="EMBL" id="MQVX01000001">
    <property type="protein sequence ID" value="PQJ15168.1"/>
    <property type="molecule type" value="Genomic_DNA"/>
</dbReference>
<dbReference type="PRINTS" id="PR00038">
    <property type="entry name" value="HTHLUXR"/>
</dbReference>
<dbReference type="SMART" id="SM00448">
    <property type="entry name" value="REC"/>
    <property type="match status" value="1"/>
</dbReference>